<dbReference type="Pfam" id="PF24758">
    <property type="entry name" value="LRR_At5g56370"/>
    <property type="match status" value="1"/>
</dbReference>
<dbReference type="SUPFAM" id="SSF52047">
    <property type="entry name" value="RNI-like"/>
    <property type="match status" value="1"/>
</dbReference>
<dbReference type="AlphaFoldDB" id="A0AAW2CV57"/>
<dbReference type="Gene3D" id="3.80.10.10">
    <property type="entry name" value="Ribonuclease Inhibitor"/>
    <property type="match status" value="1"/>
</dbReference>
<feature type="domain" description="FBD" evidence="1">
    <location>
        <begin position="330"/>
        <end position="406"/>
    </location>
</feature>
<dbReference type="PANTHER" id="PTHR31900:SF27">
    <property type="entry name" value="FBD DOMAIN-CONTAINING PROTEIN"/>
    <property type="match status" value="1"/>
</dbReference>
<dbReference type="InterPro" id="IPR050232">
    <property type="entry name" value="FBL13/AtMIF1-like"/>
</dbReference>
<evidence type="ECO:0000313" key="2">
    <source>
        <dbReference type="EMBL" id="KAL0000901.1"/>
    </source>
</evidence>
<keyword evidence="3" id="KW-1185">Reference proteome</keyword>
<dbReference type="EMBL" id="JAZDWU010000005">
    <property type="protein sequence ID" value="KAL0000901.1"/>
    <property type="molecule type" value="Genomic_DNA"/>
</dbReference>
<comment type="caution">
    <text evidence="2">The sequence shown here is derived from an EMBL/GenBank/DDBJ whole genome shotgun (WGS) entry which is preliminary data.</text>
</comment>
<dbReference type="InterPro" id="IPR055411">
    <property type="entry name" value="LRR_FXL15/At3g58940/PEG3-like"/>
</dbReference>
<sequence length="410" mass="47003">MVGGSDNVVDGTTSSAAWHGIVMFITELWRIQVPPMVKTGLVGYQIYFFVTYSHFFHQRKQVGLASCQRDGRTYGLLSPVFIFVIPLRLTGNYMNKVNCFIDYVNWVLAHRDGFAIEKCNLSCYTLHASAHLYSWTCAVIACMVQELTVKSELFRVGQLPWCLLTCKTLVVLKIHGRFVLNFPTFICLPRLKFLYLNSVIYGDDASMQKLFSSCPVLEDLVIKRHDWDGVGIMNIFVPSLKRLSIFSLSLRSIGNYEYKSLRNIVPILPTFHNLTHLKLGIDDNVGWELLPNILQSSPNLKVLNFKEGLVKPFNKGTFQFSWNPPRCVPYCLLLHLKTIEIHNFLGTPDGVKLVKYLLRHAKVLALMTIYWYDLMMDSKSQTTMKKTKVDISKSPRGSHTCQLIFHHLMY</sequence>
<dbReference type="InterPro" id="IPR032675">
    <property type="entry name" value="LRR_dom_sf"/>
</dbReference>
<proteinExistence type="predicted"/>
<name>A0AAW2CV57_9ROSI</name>
<reference evidence="2 3" key="1">
    <citation type="submission" date="2024-01" db="EMBL/GenBank/DDBJ databases">
        <title>A telomere-to-telomere, gap-free genome of sweet tea (Lithocarpus litseifolius).</title>
        <authorList>
            <person name="Zhou J."/>
        </authorList>
    </citation>
    <scope>NUCLEOTIDE SEQUENCE [LARGE SCALE GENOMIC DNA]</scope>
    <source>
        <strain evidence="2">Zhou-2022a</strain>
        <tissue evidence="2">Leaf</tissue>
    </source>
</reference>
<protein>
    <recommendedName>
        <fullName evidence="1">FBD domain-containing protein</fullName>
    </recommendedName>
</protein>
<dbReference type="InterPro" id="IPR006566">
    <property type="entry name" value="FBD"/>
</dbReference>
<dbReference type="PANTHER" id="PTHR31900">
    <property type="entry name" value="F-BOX/RNI SUPERFAMILY PROTEIN-RELATED"/>
    <property type="match status" value="1"/>
</dbReference>
<dbReference type="SMART" id="SM00579">
    <property type="entry name" value="FBD"/>
    <property type="match status" value="1"/>
</dbReference>
<accession>A0AAW2CV57</accession>
<gene>
    <name evidence="2" type="ORF">SO802_014682</name>
</gene>
<dbReference type="Proteomes" id="UP001459277">
    <property type="component" value="Unassembled WGS sequence"/>
</dbReference>
<dbReference type="Pfam" id="PF08387">
    <property type="entry name" value="FBD"/>
    <property type="match status" value="1"/>
</dbReference>
<evidence type="ECO:0000259" key="1">
    <source>
        <dbReference type="SMART" id="SM00579"/>
    </source>
</evidence>
<evidence type="ECO:0000313" key="3">
    <source>
        <dbReference type="Proteomes" id="UP001459277"/>
    </source>
</evidence>
<organism evidence="2 3">
    <name type="scientific">Lithocarpus litseifolius</name>
    <dbReference type="NCBI Taxonomy" id="425828"/>
    <lineage>
        <taxon>Eukaryota</taxon>
        <taxon>Viridiplantae</taxon>
        <taxon>Streptophyta</taxon>
        <taxon>Embryophyta</taxon>
        <taxon>Tracheophyta</taxon>
        <taxon>Spermatophyta</taxon>
        <taxon>Magnoliopsida</taxon>
        <taxon>eudicotyledons</taxon>
        <taxon>Gunneridae</taxon>
        <taxon>Pentapetalae</taxon>
        <taxon>rosids</taxon>
        <taxon>fabids</taxon>
        <taxon>Fagales</taxon>
        <taxon>Fagaceae</taxon>
        <taxon>Lithocarpus</taxon>
    </lineage>
</organism>